<feature type="chain" id="PRO_5023839010" evidence="5">
    <location>
        <begin position="20"/>
        <end position="99"/>
    </location>
</feature>
<dbReference type="GO" id="GO:0020037">
    <property type="term" value="F:heme binding"/>
    <property type="evidence" value="ECO:0007669"/>
    <property type="project" value="InterPro"/>
</dbReference>
<dbReference type="GO" id="GO:0009055">
    <property type="term" value="F:electron transfer activity"/>
    <property type="evidence" value="ECO:0007669"/>
    <property type="project" value="InterPro"/>
</dbReference>
<dbReference type="RefSeq" id="WP_150434749.1">
    <property type="nucleotide sequence ID" value="NZ_VYKJ01000004.1"/>
</dbReference>
<evidence type="ECO:0000256" key="3">
    <source>
        <dbReference type="ARBA" id="ARBA00023004"/>
    </source>
</evidence>
<gene>
    <name evidence="7" type="ORF">FJU30_09560</name>
</gene>
<proteinExistence type="predicted"/>
<keyword evidence="2 4" id="KW-0479">Metal-binding</keyword>
<dbReference type="Pfam" id="PF13442">
    <property type="entry name" value="Cytochrome_CBB3"/>
    <property type="match status" value="1"/>
</dbReference>
<evidence type="ECO:0000256" key="1">
    <source>
        <dbReference type="ARBA" id="ARBA00022617"/>
    </source>
</evidence>
<reference evidence="7 8" key="1">
    <citation type="submission" date="2019-09" db="EMBL/GenBank/DDBJ databases">
        <authorList>
            <person name="Li Y."/>
        </authorList>
    </citation>
    <scope>NUCLEOTIDE SEQUENCE [LARGE SCALE GENOMIC DNA]</scope>
    <source>
        <strain evidence="7 8">L3-3HA</strain>
    </source>
</reference>
<dbReference type="Proteomes" id="UP000335415">
    <property type="component" value="Unassembled WGS sequence"/>
</dbReference>
<keyword evidence="8" id="KW-1185">Reference proteome</keyword>
<organism evidence="7 8">
    <name type="scientific">Affinibrenneria salicis</name>
    <dbReference type="NCBI Taxonomy" id="2590031"/>
    <lineage>
        <taxon>Bacteria</taxon>
        <taxon>Pseudomonadati</taxon>
        <taxon>Pseudomonadota</taxon>
        <taxon>Gammaproteobacteria</taxon>
        <taxon>Enterobacterales</taxon>
        <taxon>Pectobacteriaceae</taxon>
        <taxon>Affinibrenneria</taxon>
    </lineage>
</organism>
<dbReference type="PROSITE" id="PS51007">
    <property type="entry name" value="CYTC"/>
    <property type="match status" value="1"/>
</dbReference>
<feature type="signal peptide" evidence="5">
    <location>
        <begin position="1"/>
        <end position="19"/>
    </location>
</feature>
<name>A0A5J5G1E6_9GAMM</name>
<dbReference type="AlphaFoldDB" id="A0A5J5G1E6"/>
<dbReference type="GO" id="GO:0046872">
    <property type="term" value="F:metal ion binding"/>
    <property type="evidence" value="ECO:0007669"/>
    <property type="project" value="UniProtKB-KW"/>
</dbReference>
<dbReference type="SUPFAM" id="SSF46626">
    <property type="entry name" value="Cytochrome c"/>
    <property type="match status" value="1"/>
</dbReference>
<sequence length="99" mass="10490">MKKVWAAAGLLFLSAPLLAEPVDGGLKYKKECAGCHGRQADKKAFDKAPPLISLSQDELASALTARRDGKVEGAGNRAKAHLSDEDIKALAAYIATLKK</sequence>
<evidence type="ECO:0000313" key="7">
    <source>
        <dbReference type="EMBL" id="KAA9000481.1"/>
    </source>
</evidence>
<keyword evidence="3 4" id="KW-0408">Iron</keyword>
<dbReference type="InterPro" id="IPR009056">
    <property type="entry name" value="Cyt_c-like_dom"/>
</dbReference>
<protein>
    <submittedName>
        <fullName evidence="7">C-type cytochrome</fullName>
    </submittedName>
</protein>
<dbReference type="EMBL" id="VYKJ01000004">
    <property type="protein sequence ID" value="KAA9000481.1"/>
    <property type="molecule type" value="Genomic_DNA"/>
</dbReference>
<accession>A0A5J5G1E6</accession>
<keyword evidence="1 4" id="KW-0349">Heme</keyword>
<evidence type="ECO:0000256" key="5">
    <source>
        <dbReference type="SAM" id="SignalP"/>
    </source>
</evidence>
<dbReference type="OrthoDB" id="5690796at2"/>
<keyword evidence="5" id="KW-0732">Signal</keyword>
<dbReference type="InterPro" id="IPR036909">
    <property type="entry name" value="Cyt_c-like_dom_sf"/>
</dbReference>
<evidence type="ECO:0000256" key="2">
    <source>
        <dbReference type="ARBA" id="ARBA00022723"/>
    </source>
</evidence>
<feature type="domain" description="Cytochrome c" evidence="6">
    <location>
        <begin position="19"/>
        <end position="98"/>
    </location>
</feature>
<evidence type="ECO:0000259" key="6">
    <source>
        <dbReference type="PROSITE" id="PS51007"/>
    </source>
</evidence>
<evidence type="ECO:0000256" key="4">
    <source>
        <dbReference type="PROSITE-ProRule" id="PRU00433"/>
    </source>
</evidence>
<evidence type="ECO:0000313" key="8">
    <source>
        <dbReference type="Proteomes" id="UP000335415"/>
    </source>
</evidence>
<comment type="caution">
    <text evidence="7">The sequence shown here is derived from an EMBL/GenBank/DDBJ whole genome shotgun (WGS) entry which is preliminary data.</text>
</comment>
<dbReference type="Gene3D" id="1.10.760.10">
    <property type="entry name" value="Cytochrome c-like domain"/>
    <property type="match status" value="1"/>
</dbReference>